<dbReference type="Gene3D" id="2.40.50.140">
    <property type="entry name" value="Nucleic acid-binding proteins"/>
    <property type="match status" value="1"/>
</dbReference>
<evidence type="ECO:0000313" key="2">
    <source>
        <dbReference type="EMBL" id="KAG5528205.1"/>
    </source>
</evidence>
<name>A0AAV6IJS4_9ERIC</name>
<reference evidence="2" key="1">
    <citation type="submission" date="2020-08" db="EMBL/GenBank/DDBJ databases">
        <title>Plant Genome Project.</title>
        <authorList>
            <person name="Zhang R.-G."/>
        </authorList>
    </citation>
    <scope>NUCLEOTIDE SEQUENCE</scope>
    <source>
        <strain evidence="2">WSP0</strain>
        <tissue evidence="2">Leaf</tissue>
    </source>
</reference>
<dbReference type="GO" id="GO:0003899">
    <property type="term" value="F:DNA-directed RNA polymerase activity"/>
    <property type="evidence" value="ECO:0007669"/>
    <property type="project" value="InterPro"/>
</dbReference>
<evidence type="ECO:0000313" key="3">
    <source>
        <dbReference type="Proteomes" id="UP000823749"/>
    </source>
</evidence>
<comment type="caution">
    <text evidence="2">The sequence shown here is derived from an EMBL/GenBank/DDBJ whole genome shotgun (WGS) entry which is preliminary data.</text>
</comment>
<accession>A0AAV6IJS4</accession>
<dbReference type="EMBL" id="JACTNZ010000010">
    <property type="protein sequence ID" value="KAG5528205.1"/>
    <property type="molecule type" value="Genomic_DNA"/>
</dbReference>
<organism evidence="2 3">
    <name type="scientific">Rhododendron griersonianum</name>
    <dbReference type="NCBI Taxonomy" id="479676"/>
    <lineage>
        <taxon>Eukaryota</taxon>
        <taxon>Viridiplantae</taxon>
        <taxon>Streptophyta</taxon>
        <taxon>Embryophyta</taxon>
        <taxon>Tracheophyta</taxon>
        <taxon>Spermatophyta</taxon>
        <taxon>Magnoliopsida</taxon>
        <taxon>eudicotyledons</taxon>
        <taxon>Gunneridae</taxon>
        <taxon>Pentapetalae</taxon>
        <taxon>asterids</taxon>
        <taxon>Ericales</taxon>
        <taxon>Ericaceae</taxon>
        <taxon>Ericoideae</taxon>
        <taxon>Rhodoreae</taxon>
        <taxon>Rhododendron</taxon>
    </lineage>
</organism>
<protein>
    <submittedName>
        <fullName evidence="2">Uncharacterized protein</fullName>
    </submittedName>
</protein>
<gene>
    <name evidence="2" type="ORF">RHGRI_028968</name>
</gene>
<keyword evidence="1" id="KW-0472">Membrane</keyword>
<dbReference type="GO" id="GO:0005736">
    <property type="term" value="C:RNA polymerase I complex"/>
    <property type="evidence" value="ECO:0007669"/>
    <property type="project" value="TreeGrafter"/>
</dbReference>
<dbReference type="InterPro" id="IPR012340">
    <property type="entry name" value="NA-bd_OB-fold"/>
</dbReference>
<keyword evidence="1" id="KW-1133">Transmembrane helix</keyword>
<dbReference type="GO" id="GO:0005665">
    <property type="term" value="C:RNA polymerase II, core complex"/>
    <property type="evidence" value="ECO:0007669"/>
    <property type="project" value="TreeGrafter"/>
</dbReference>
<dbReference type="GO" id="GO:0005666">
    <property type="term" value="C:RNA polymerase III complex"/>
    <property type="evidence" value="ECO:0007669"/>
    <property type="project" value="TreeGrafter"/>
</dbReference>
<sequence>MFWCFTLGINFSSRDKLAVEMIEVLFDDAIKVDRLDPDGKKFDKGMFMEASLLVPCRFCFLSMVFVGLVITYHGFNPLFQLRVTCCYWALFRALPNFVTLGKSKSLADKFEYIMHGLLYKMSEDDSSGTVKV</sequence>
<proteinExistence type="predicted"/>
<feature type="transmembrane region" description="Helical" evidence="1">
    <location>
        <begin position="50"/>
        <end position="75"/>
    </location>
</feature>
<dbReference type="Pfam" id="PF03870">
    <property type="entry name" value="RNA_pol_Rpb8"/>
    <property type="match status" value="1"/>
</dbReference>
<keyword evidence="3" id="KW-1185">Reference proteome</keyword>
<keyword evidence="1" id="KW-0812">Transmembrane</keyword>
<dbReference type="PANTHER" id="PTHR10917">
    <property type="entry name" value="DNA-DIRECTED RNA POLYMERASES I, II, AND III SUBUNIT RPABC3"/>
    <property type="match status" value="1"/>
</dbReference>
<dbReference type="PANTHER" id="PTHR10917:SF1">
    <property type="entry name" value="DNA-DIRECTED RNA POLYMERASE I, II"/>
    <property type="match status" value="1"/>
</dbReference>
<dbReference type="Proteomes" id="UP000823749">
    <property type="component" value="Chromosome 10"/>
</dbReference>
<evidence type="ECO:0000256" key="1">
    <source>
        <dbReference type="SAM" id="Phobius"/>
    </source>
</evidence>
<dbReference type="AlphaFoldDB" id="A0AAV6IJS4"/>
<dbReference type="InterPro" id="IPR005570">
    <property type="entry name" value="RPABC3"/>
</dbReference>
<dbReference type="GO" id="GO:0006351">
    <property type="term" value="P:DNA-templated transcription"/>
    <property type="evidence" value="ECO:0007669"/>
    <property type="project" value="InterPro"/>
</dbReference>